<evidence type="ECO:0000256" key="1">
    <source>
        <dbReference type="SAM" id="Phobius"/>
    </source>
</evidence>
<sequence>MAAAIHSQQNRSDTLHRSSKKDSVSERFCAYTTLILATSFSDSYIYICSCVLLCRCMLMFLGMCIFVHTFVFLSEPVLQLKWEATEARGTMFGECSSWSINFNRSDSSQTRRQLDHLRAAAREGILLDR</sequence>
<keyword evidence="2" id="KW-1185">Reference proteome</keyword>
<keyword evidence="1" id="KW-0472">Membrane</keyword>
<organism evidence="2 3">
    <name type="scientific">Parascaris univalens</name>
    <name type="common">Nematode worm</name>
    <dbReference type="NCBI Taxonomy" id="6257"/>
    <lineage>
        <taxon>Eukaryota</taxon>
        <taxon>Metazoa</taxon>
        <taxon>Ecdysozoa</taxon>
        <taxon>Nematoda</taxon>
        <taxon>Chromadorea</taxon>
        <taxon>Rhabditida</taxon>
        <taxon>Spirurina</taxon>
        <taxon>Ascaridomorpha</taxon>
        <taxon>Ascaridoidea</taxon>
        <taxon>Ascarididae</taxon>
        <taxon>Parascaris</taxon>
    </lineage>
</organism>
<dbReference type="AlphaFoldDB" id="A0A915AQJ3"/>
<name>A0A915AQJ3_PARUN</name>
<evidence type="ECO:0000313" key="2">
    <source>
        <dbReference type="Proteomes" id="UP000887569"/>
    </source>
</evidence>
<keyword evidence="1" id="KW-0812">Transmembrane</keyword>
<reference evidence="3" key="1">
    <citation type="submission" date="2022-11" db="UniProtKB">
        <authorList>
            <consortium name="WormBaseParasite"/>
        </authorList>
    </citation>
    <scope>IDENTIFICATION</scope>
</reference>
<protein>
    <submittedName>
        <fullName evidence="3">Uncharacterized protein</fullName>
    </submittedName>
</protein>
<dbReference type="WBParaSite" id="PgR012_g019_t01">
    <property type="protein sequence ID" value="PgR012_g019_t01"/>
    <property type="gene ID" value="PgR012_g019"/>
</dbReference>
<accession>A0A915AQJ3</accession>
<evidence type="ECO:0000313" key="3">
    <source>
        <dbReference type="WBParaSite" id="PgR012_g019_t01"/>
    </source>
</evidence>
<proteinExistence type="predicted"/>
<feature type="transmembrane region" description="Helical" evidence="1">
    <location>
        <begin position="44"/>
        <end position="73"/>
    </location>
</feature>
<keyword evidence="1" id="KW-1133">Transmembrane helix</keyword>
<dbReference type="Proteomes" id="UP000887569">
    <property type="component" value="Unplaced"/>
</dbReference>